<keyword evidence="3" id="KW-0808">Transferase</keyword>
<dbReference type="PANTHER" id="PTHR48047:SF131">
    <property type="entry name" value="GLYCOSYLTRANSFERASE"/>
    <property type="match status" value="1"/>
</dbReference>
<dbReference type="SUPFAM" id="SSF53756">
    <property type="entry name" value="UDP-Glycosyltransferase/glycogen phosphorylase"/>
    <property type="match status" value="1"/>
</dbReference>
<accession>A0A1D1ZGB2</accession>
<dbReference type="PANTHER" id="PTHR48047">
    <property type="entry name" value="GLYCOSYLTRANSFERASE"/>
    <property type="match status" value="1"/>
</dbReference>
<dbReference type="GO" id="GO:0035251">
    <property type="term" value="F:UDP-glucosyltransferase activity"/>
    <property type="evidence" value="ECO:0007669"/>
    <property type="project" value="TreeGrafter"/>
</dbReference>
<reference evidence="3" key="1">
    <citation type="submission" date="2015-07" db="EMBL/GenBank/DDBJ databases">
        <title>Transcriptome Assembly of Anthurium amnicola.</title>
        <authorList>
            <person name="Suzuki J."/>
        </authorList>
    </citation>
    <scope>NUCLEOTIDE SEQUENCE</scope>
</reference>
<evidence type="ECO:0000256" key="1">
    <source>
        <dbReference type="ARBA" id="ARBA00009995"/>
    </source>
</evidence>
<dbReference type="Gene3D" id="3.40.50.2000">
    <property type="entry name" value="Glycogen Phosphorylase B"/>
    <property type="match status" value="1"/>
</dbReference>
<dbReference type="AlphaFoldDB" id="A0A1D1ZGB2"/>
<feature type="region of interest" description="Disordered" evidence="2">
    <location>
        <begin position="58"/>
        <end position="78"/>
    </location>
</feature>
<name>A0A1D1ZGB2_9ARAE</name>
<evidence type="ECO:0000313" key="3">
    <source>
        <dbReference type="EMBL" id="JAT65775.1"/>
    </source>
</evidence>
<sequence length="199" mass="20776">MLPAGEIVVVPFHSKGHTFPAIELSRHLASRGLAVTLFLPSQPSSPLHTNIKVVQFSGPPPPTASHASSPDPFLPAPPHLHQDTSLEDYFSNRPVETSTPSSSPCPPLLCAVVDVMMSHCIETCTRHGVPVVSFFTSSACAGALEHAVSRLSPEALDSAGTTSVAVPGLPEDMAITAADLCADSPPPHHDTLPPPPRPG</sequence>
<dbReference type="EMBL" id="GDJX01002161">
    <property type="protein sequence ID" value="JAT65775.1"/>
    <property type="molecule type" value="Transcribed_RNA"/>
</dbReference>
<evidence type="ECO:0000256" key="2">
    <source>
        <dbReference type="SAM" id="MobiDB-lite"/>
    </source>
</evidence>
<gene>
    <name evidence="3" type="primary">UGT85A5_1</name>
    <name evidence="3" type="ORF">g.49173</name>
</gene>
<proteinExistence type="inferred from homology"/>
<protein>
    <submittedName>
        <fullName evidence="3">UDP-glycosyltransferase 85A5</fullName>
    </submittedName>
</protein>
<feature type="non-terminal residue" evidence="3">
    <location>
        <position position="199"/>
    </location>
</feature>
<organism evidence="3">
    <name type="scientific">Anthurium amnicola</name>
    <dbReference type="NCBI Taxonomy" id="1678845"/>
    <lineage>
        <taxon>Eukaryota</taxon>
        <taxon>Viridiplantae</taxon>
        <taxon>Streptophyta</taxon>
        <taxon>Embryophyta</taxon>
        <taxon>Tracheophyta</taxon>
        <taxon>Spermatophyta</taxon>
        <taxon>Magnoliopsida</taxon>
        <taxon>Liliopsida</taxon>
        <taxon>Araceae</taxon>
        <taxon>Pothoideae</taxon>
        <taxon>Potheae</taxon>
        <taxon>Anthurium</taxon>
    </lineage>
</organism>
<comment type="similarity">
    <text evidence="1">Belongs to the UDP-glycosyltransferase family.</text>
</comment>